<dbReference type="EMBL" id="JAIFRP010000050">
    <property type="protein sequence ID" value="KAK2580646.1"/>
    <property type="molecule type" value="Genomic_DNA"/>
</dbReference>
<feature type="chain" id="PRO_5041990977" description="NAC-A/B domain-containing protein" evidence="2">
    <location>
        <begin position="30"/>
        <end position="253"/>
    </location>
</feature>
<dbReference type="InterPro" id="IPR002715">
    <property type="entry name" value="Nas_poly-pep-assoc_cplx_dom"/>
</dbReference>
<dbReference type="FunFam" id="2.20.70.30:FF:000002">
    <property type="entry name" value="Nascent polypeptide-associated complex (NAC), alpha subunit"/>
    <property type="match status" value="1"/>
</dbReference>
<keyword evidence="5" id="KW-1185">Reference proteome</keyword>
<evidence type="ECO:0000313" key="5">
    <source>
        <dbReference type="Proteomes" id="UP001258017"/>
    </source>
</evidence>
<dbReference type="PROSITE" id="PS51151">
    <property type="entry name" value="NAC_AB"/>
    <property type="match status" value="1"/>
</dbReference>
<proteinExistence type="predicted"/>
<feature type="signal peptide" evidence="2">
    <location>
        <begin position="1"/>
        <end position="29"/>
    </location>
</feature>
<dbReference type="InterPro" id="IPR044034">
    <property type="entry name" value="NAC-like_UBA"/>
</dbReference>
<reference evidence="4" key="1">
    <citation type="submission" date="2021-08" db="EMBL/GenBank/DDBJ databases">
        <authorList>
            <person name="Misof B."/>
            <person name="Oliver O."/>
            <person name="Podsiadlowski L."/>
            <person name="Donath A."/>
            <person name="Peters R."/>
            <person name="Mayer C."/>
            <person name="Rust J."/>
            <person name="Gunkel S."/>
            <person name="Lesny P."/>
            <person name="Martin S."/>
            <person name="Oeyen J.P."/>
            <person name="Petersen M."/>
            <person name="Panagiotis P."/>
            <person name="Wilbrandt J."/>
            <person name="Tanja T."/>
        </authorList>
    </citation>
    <scope>NUCLEOTIDE SEQUENCE</scope>
    <source>
        <strain evidence="4">GBR_01_08_01A</strain>
        <tissue evidence="4">Thorax + abdomen</tissue>
    </source>
</reference>
<dbReference type="CDD" id="cd14415">
    <property type="entry name" value="UBA_NACA_NACP1"/>
    <property type="match status" value="1"/>
</dbReference>
<feature type="domain" description="NAC-A/B" evidence="3">
    <location>
        <begin position="107"/>
        <end position="172"/>
    </location>
</feature>
<dbReference type="Gene3D" id="2.20.70.30">
    <property type="entry name" value="Nascent polypeptide-associated complex domain"/>
    <property type="match status" value="1"/>
</dbReference>
<evidence type="ECO:0000256" key="1">
    <source>
        <dbReference type="SAM" id="MobiDB-lite"/>
    </source>
</evidence>
<dbReference type="SMART" id="SM01407">
    <property type="entry name" value="NAC"/>
    <property type="match status" value="1"/>
</dbReference>
<dbReference type="FunFam" id="1.10.8.10:FF:000006">
    <property type="entry name" value="Putative nascent polypeptide-associated complex subunit alpha"/>
    <property type="match status" value="1"/>
</dbReference>
<name>A0AAD9RJ77_9HYME</name>
<feature type="compositionally biased region" description="Acidic residues" evidence="1">
    <location>
        <begin position="68"/>
        <end position="79"/>
    </location>
</feature>
<organism evidence="4 5">
    <name type="scientific">Odynerus spinipes</name>
    <dbReference type="NCBI Taxonomy" id="1348599"/>
    <lineage>
        <taxon>Eukaryota</taxon>
        <taxon>Metazoa</taxon>
        <taxon>Ecdysozoa</taxon>
        <taxon>Arthropoda</taxon>
        <taxon>Hexapoda</taxon>
        <taxon>Insecta</taxon>
        <taxon>Pterygota</taxon>
        <taxon>Neoptera</taxon>
        <taxon>Endopterygota</taxon>
        <taxon>Hymenoptera</taxon>
        <taxon>Apocrita</taxon>
        <taxon>Aculeata</taxon>
        <taxon>Vespoidea</taxon>
        <taxon>Vespidae</taxon>
        <taxon>Eumeninae</taxon>
        <taxon>Odynerus</taxon>
    </lineage>
</organism>
<evidence type="ECO:0000256" key="2">
    <source>
        <dbReference type="SAM" id="SignalP"/>
    </source>
</evidence>
<dbReference type="InterPro" id="IPR038187">
    <property type="entry name" value="NAC_A/B_dom_sf"/>
</dbReference>
<gene>
    <name evidence="4" type="ORF">KPH14_007752</name>
</gene>
<sequence>MIGLSLKQRKSKIVTLAILLVCICSAAEGLSFEKSRKMPELTELDKAASSEPTKIEATRVGVGSGTDSDSDDTIPELEDAGVGGAAGFPTTAVTGLPIDMVSKAKQSRGEKKARKLMSKLGLKPVQGVNRVTIRKSKNILFVINKPDVLKNPASDIYIVFGEAKIEDLSQQAQVAAAEKFKEPPVIPATEAGGSTTVVAPIQEESEEEVDDTGVEEKDVDLVMCQANVSKGKAIKALKNNKNDIVNAIMELTM</sequence>
<dbReference type="InterPro" id="IPR016641">
    <property type="entry name" value="EGD2/NACA0like"/>
</dbReference>
<dbReference type="GO" id="GO:0005854">
    <property type="term" value="C:nascent polypeptide-associated complex"/>
    <property type="evidence" value="ECO:0007669"/>
    <property type="project" value="InterPro"/>
</dbReference>
<accession>A0AAD9RJ77</accession>
<protein>
    <recommendedName>
        <fullName evidence="3">NAC-A/B domain-containing protein</fullName>
    </recommendedName>
</protein>
<dbReference type="CDD" id="cd22054">
    <property type="entry name" value="NAC_NACA"/>
    <property type="match status" value="1"/>
</dbReference>
<dbReference type="Proteomes" id="UP001258017">
    <property type="component" value="Unassembled WGS sequence"/>
</dbReference>
<dbReference type="PANTHER" id="PTHR21713">
    <property type="entry name" value="NASCENT POLYPEPTIDE ASSOCIATED COMPLEX ALPHA SUBUNIT-RELATED"/>
    <property type="match status" value="1"/>
</dbReference>
<reference evidence="4" key="2">
    <citation type="journal article" date="2023" name="Commun. Biol.">
        <title>Intrasexual cuticular hydrocarbon dimorphism in a wasp sheds light on hydrocarbon biosynthesis genes in Hymenoptera.</title>
        <authorList>
            <person name="Moris V.C."/>
            <person name="Podsiadlowski L."/>
            <person name="Martin S."/>
            <person name="Oeyen J.P."/>
            <person name="Donath A."/>
            <person name="Petersen M."/>
            <person name="Wilbrandt J."/>
            <person name="Misof B."/>
            <person name="Liedtke D."/>
            <person name="Thamm M."/>
            <person name="Scheiner R."/>
            <person name="Schmitt T."/>
            <person name="Niehuis O."/>
        </authorList>
    </citation>
    <scope>NUCLEOTIDE SEQUENCE</scope>
    <source>
        <strain evidence="4">GBR_01_08_01A</strain>
    </source>
</reference>
<evidence type="ECO:0000259" key="3">
    <source>
        <dbReference type="PROSITE" id="PS51151"/>
    </source>
</evidence>
<dbReference type="Pfam" id="PF01849">
    <property type="entry name" value="NAC"/>
    <property type="match status" value="1"/>
</dbReference>
<dbReference type="AlphaFoldDB" id="A0AAD9RJ77"/>
<dbReference type="Gene3D" id="1.10.8.10">
    <property type="entry name" value="DNA helicase RuvA subunit, C-terminal domain"/>
    <property type="match status" value="1"/>
</dbReference>
<comment type="caution">
    <text evidence="4">The sequence shown here is derived from an EMBL/GenBank/DDBJ whole genome shotgun (WGS) entry which is preliminary data.</text>
</comment>
<feature type="region of interest" description="Disordered" evidence="1">
    <location>
        <begin position="60"/>
        <end position="88"/>
    </location>
</feature>
<dbReference type="Pfam" id="PF19026">
    <property type="entry name" value="UBA_HYPK"/>
    <property type="match status" value="1"/>
</dbReference>
<evidence type="ECO:0000313" key="4">
    <source>
        <dbReference type="EMBL" id="KAK2580646.1"/>
    </source>
</evidence>
<keyword evidence="2" id="KW-0732">Signal</keyword>